<feature type="DNA-binding region" description="H-T-H motif" evidence="4">
    <location>
        <begin position="28"/>
        <end position="47"/>
    </location>
</feature>
<dbReference type="PANTHER" id="PTHR47506">
    <property type="entry name" value="TRANSCRIPTIONAL REGULATORY PROTEIN"/>
    <property type="match status" value="1"/>
</dbReference>
<dbReference type="InterPro" id="IPR009057">
    <property type="entry name" value="Homeodomain-like_sf"/>
</dbReference>
<dbReference type="Gene3D" id="1.10.357.10">
    <property type="entry name" value="Tetracycline Repressor, domain 2"/>
    <property type="match status" value="1"/>
</dbReference>
<dbReference type="KEGG" id="ptn:PTRA_a0472"/>
<dbReference type="GO" id="GO:0003677">
    <property type="term" value="F:DNA binding"/>
    <property type="evidence" value="ECO:0007669"/>
    <property type="project" value="UniProtKB-UniRule"/>
</dbReference>
<accession>A0A0U2NE54</accession>
<evidence type="ECO:0000313" key="7">
    <source>
        <dbReference type="Proteomes" id="UP000065261"/>
    </source>
</evidence>
<dbReference type="PROSITE" id="PS50977">
    <property type="entry name" value="HTH_TETR_2"/>
    <property type="match status" value="1"/>
</dbReference>
<keyword evidence="3" id="KW-0804">Transcription</keyword>
<reference evidence="6 7" key="1">
    <citation type="submission" date="2015-03" db="EMBL/GenBank/DDBJ databases">
        <authorList>
            <person name="Murphy D."/>
        </authorList>
    </citation>
    <scope>NUCLEOTIDE SEQUENCE [LARGE SCALE GENOMIC DNA]</scope>
    <source>
        <strain evidence="6 7">KMM 520</strain>
    </source>
</reference>
<dbReference type="SUPFAM" id="SSF46689">
    <property type="entry name" value="Homeodomain-like"/>
    <property type="match status" value="1"/>
</dbReference>
<dbReference type="PANTHER" id="PTHR47506:SF6">
    <property type="entry name" value="HTH-TYPE TRANSCRIPTIONAL REPRESSOR NEMR"/>
    <property type="match status" value="1"/>
</dbReference>
<name>A0A0U2NE54_9GAMM</name>
<dbReference type="Proteomes" id="UP000065261">
    <property type="component" value="Chromosome I"/>
</dbReference>
<gene>
    <name evidence="6" type="ORF">PTRA_a0472</name>
</gene>
<organism evidence="6">
    <name type="scientific">Pseudoalteromonas translucida KMM 520</name>
    <dbReference type="NCBI Taxonomy" id="1315283"/>
    <lineage>
        <taxon>Bacteria</taxon>
        <taxon>Pseudomonadati</taxon>
        <taxon>Pseudomonadota</taxon>
        <taxon>Gammaproteobacteria</taxon>
        <taxon>Alteromonadales</taxon>
        <taxon>Pseudoalteromonadaceae</taxon>
        <taxon>Pseudoalteromonas</taxon>
    </lineage>
</organism>
<evidence type="ECO:0000256" key="2">
    <source>
        <dbReference type="ARBA" id="ARBA00023125"/>
    </source>
</evidence>
<keyword evidence="1" id="KW-0805">Transcription regulation</keyword>
<evidence type="ECO:0000259" key="5">
    <source>
        <dbReference type="PROSITE" id="PS50977"/>
    </source>
</evidence>
<feature type="domain" description="HTH tetR-type" evidence="5">
    <location>
        <begin position="4"/>
        <end position="65"/>
    </location>
</feature>
<dbReference type="AlphaFoldDB" id="A0A0U2NE54"/>
<protein>
    <recommendedName>
        <fullName evidence="5">HTH tetR-type domain-containing protein</fullName>
    </recommendedName>
</protein>
<evidence type="ECO:0000256" key="4">
    <source>
        <dbReference type="PROSITE-ProRule" id="PRU00335"/>
    </source>
</evidence>
<dbReference type="RefSeq" id="WP_058372512.1">
    <property type="nucleotide sequence ID" value="NZ_CP011034.1"/>
</dbReference>
<keyword evidence="2 4" id="KW-0238">DNA-binding</keyword>
<sequence>MKKRLTKDDWIEAATNVLVSGGGISHVKIDNLAKELKITRGSFYYHFSNREELLTAVLDKWRTSATESVISSLRIKHTSPKEQLISLAALPLKGKRAYDAASTELALRAWARRDKVARATLEEIDKYRVSFIQSLFTEMTNDKQKSEDLAFLFYSYLVMTSLLPVDRNTSESQDQGERIMELLSSLSNNHSS</sequence>
<evidence type="ECO:0000256" key="1">
    <source>
        <dbReference type="ARBA" id="ARBA00023015"/>
    </source>
</evidence>
<proteinExistence type="predicted"/>
<dbReference type="InterPro" id="IPR001647">
    <property type="entry name" value="HTH_TetR"/>
</dbReference>
<evidence type="ECO:0000313" key="6">
    <source>
        <dbReference type="EMBL" id="ALS31827.1"/>
    </source>
</evidence>
<evidence type="ECO:0000256" key="3">
    <source>
        <dbReference type="ARBA" id="ARBA00023163"/>
    </source>
</evidence>
<dbReference type="OrthoDB" id="4541465at2"/>
<dbReference type="EMBL" id="CP011034">
    <property type="protein sequence ID" value="ALS31827.1"/>
    <property type="molecule type" value="Genomic_DNA"/>
</dbReference>
<dbReference type="PATRIC" id="fig|1315283.4.peg.422"/>
<dbReference type="Pfam" id="PF00440">
    <property type="entry name" value="TetR_N"/>
    <property type="match status" value="1"/>
</dbReference>